<dbReference type="Gene3D" id="2.60.40.1080">
    <property type="match status" value="1"/>
</dbReference>
<sequence length="185" mass="19639">MAVLKLQEAVDARVALDITPVEERINDHLKTQRVVDYVTNPEIANPNLQVNADGVQLTKAAQEALKASIEAAEWKSVEVKQNAKGVIVTFSKNEKTVPGGPDVYVATPTKTQEDLKVGDKATIGLTVTKNGQPYTGTPTFRSNKTNIATVSATGEIEAIAIGSAVITISEGEFYSVTVNVTVTAA</sequence>
<proteinExistence type="predicted"/>
<dbReference type="EMBL" id="PQ015378">
    <property type="protein sequence ID" value="XDJ14577.1"/>
    <property type="molecule type" value="Genomic_DNA"/>
</dbReference>
<evidence type="ECO:0008006" key="2">
    <source>
        <dbReference type="Google" id="ProtNLM"/>
    </source>
</evidence>
<dbReference type="InterPro" id="IPR008964">
    <property type="entry name" value="Invasin/intimin_cell_adhesion"/>
</dbReference>
<reference evidence="1" key="1">
    <citation type="submission" date="2024-07" db="EMBL/GenBank/DDBJ databases">
        <authorList>
            <person name="Bringhurst R.M."/>
            <person name="Homer T.E."/>
        </authorList>
    </citation>
    <scope>NUCLEOTIDE SEQUENCE</scope>
</reference>
<name>A0AB39CCK7_9VIRU</name>
<protein>
    <recommendedName>
        <fullName evidence="2">BIG2 domain-containing protein</fullName>
    </recommendedName>
</protein>
<accession>A0AB39CCK7</accession>
<evidence type="ECO:0000313" key="1">
    <source>
        <dbReference type="EMBL" id="XDJ14577.1"/>
    </source>
</evidence>
<organism evidence="1">
    <name type="scientific">Pseudomonas phage RVTF4</name>
    <dbReference type="NCBI Taxonomy" id="3236931"/>
    <lineage>
        <taxon>Viruses</taxon>
    </lineage>
</organism>
<dbReference type="SUPFAM" id="SSF49373">
    <property type="entry name" value="Invasin/intimin cell-adhesion fragments"/>
    <property type="match status" value="1"/>
</dbReference>